<evidence type="ECO:0000259" key="1">
    <source>
        <dbReference type="Pfam" id="PF00561"/>
    </source>
</evidence>
<evidence type="ECO:0000313" key="3">
    <source>
        <dbReference type="Proteomes" id="UP000291078"/>
    </source>
</evidence>
<dbReference type="EMBL" id="SGXM01000009">
    <property type="protein sequence ID" value="RZT31362.1"/>
    <property type="molecule type" value="Genomic_DNA"/>
</dbReference>
<dbReference type="AlphaFoldDB" id="A0A4Q7RHK3"/>
<name>A0A4Q7RHK3_9BURK</name>
<dbReference type="GO" id="GO:0047570">
    <property type="term" value="F:3-oxoadipate enol-lactonase activity"/>
    <property type="evidence" value="ECO:0007669"/>
    <property type="project" value="InterPro"/>
</dbReference>
<protein>
    <submittedName>
        <fullName evidence="2">3-oxoadipate enol-lactonase</fullName>
    </submittedName>
</protein>
<accession>A0A4Q7RHK3</accession>
<dbReference type="GO" id="GO:0042952">
    <property type="term" value="P:beta-ketoadipate pathway"/>
    <property type="evidence" value="ECO:0007669"/>
    <property type="project" value="InterPro"/>
</dbReference>
<gene>
    <name evidence="2" type="ORF">EV147_4543</name>
</gene>
<dbReference type="PANTHER" id="PTHR43433:SF5">
    <property type="entry name" value="AB HYDROLASE-1 DOMAIN-CONTAINING PROTEIN"/>
    <property type="match status" value="1"/>
</dbReference>
<dbReference type="Pfam" id="PF00561">
    <property type="entry name" value="Abhydrolase_1"/>
    <property type="match status" value="1"/>
</dbReference>
<dbReference type="SUPFAM" id="SSF53474">
    <property type="entry name" value="alpha/beta-Hydrolases"/>
    <property type="match status" value="1"/>
</dbReference>
<dbReference type="NCBIfam" id="TIGR02427">
    <property type="entry name" value="protocat_pcaD"/>
    <property type="match status" value="1"/>
</dbReference>
<dbReference type="PANTHER" id="PTHR43433">
    <property type="entry name" value="HYDROLASE, ALPHA/BETA FOLD FAMILY PROTEIN"/>
    <property type="match status" value="1"/>
</dbReference>
<evidence type="ECO:0000313" key="2">
    <source>
        <dbReference type="EMBL" id="RZT31362.1"/>
    </source>
</evidence>
<keyword evidence="3" id="KW-1185">Reference proteome</keyword>
<sequence length="263" mass="28109">MPFADLAGPASVRLHYQFDGDESLPVLVLSNSLGTSFRMWDPQIAGLSRHFRVLRYDTRGHGQSGVTEGPYTIAQLGADVIALLDHLGLERVHFCGLSMGGITGMWLGIHHADRLERLILCNTAAYIGPPENWTNRAAAVERDGVGSIAAAVVDKWLTPDFAAGQPALVAELRAMLSDTDAQGYAANCRAVRDSDLRGEIAGIKAPTLVIAGSGDMPTPPADGRFLAETIPGAQYVELYAAHLSNLQQVEGFNKAVLGFLTQS</sequence>
<dbReference type="InterPro" id="IPR026968">
    <property type="entry name" value="PcaD/CatD"/>
</dbReference>
<organism evidence="2 3">
    <name type="scientific">Cupriavidus agavae</name>
    <dbReference type="NCBI Taxonomy" id="1001822"/>
    <lineage>
        <taxon>Bacteria</taxon>
        <taxon>Pseudomonadati</taxon>
        <taxon>Pseudomonadota</taxon>
        <taxon>Betaproteobacteria</taxon>
        <taxon>Burkholderiales</taxon>
        <taxon>Burkholderiaceae</taxon>
        <taxon>Cupriavidus</taxon>
    </lineage>
</organism>
<comment type="caution">
    <text evidence="2">The sequence shown here is derived from an EMBL/GenBank/DDBJ whole genome shotgun (WGS) entry which is preliminary data.</text>
</comment>
<dbReference type="InterPro" id="IPR000073">
    <property type="entry name" value="AB_hydrolase_1"/>
</dbReference>
<proteinExistence type="predicted"/>
<dbReference type="Gene3D" id="3.40.50.1820">
    <property type="entry name" value="alpha/beta hydrolase"/>
    <property type="match status" value="1"/>
</dbReference>
<feature type="domain" description="AB hydrolase-1" evidence="1">
    <location>
        <begin position="25"/>
        <end position="245"/>
    </location>
</feature>
<dbReference type="InterPro" id="IPR029058">
    <property type="entry name" value="AB_hydrolase_fold"/>
</dbReference>
<dbReference type="OrthoDB" id="9793083at2"/>
<dbReference type="RefSeq" id="WP_130393434.1">
    <property type="nucleotide sequence ID" value="NZ_SGXM01000009.1"/>
</dbReference>
<dbReference type="Proteomes" id="UP000291078">
    <property type="component" value="Unassembled WGS sequence"/>
</dbReference>
<dbReference type="InterPro" id="IPR050471">
    <property type="entry name" value="AB_hydrolase"/>
</dbReference>
<dbReference type="PRINTS" id="PR00111">
    <property type="entry name" value="ABHYDROLASE"/>
</dbReference>
<reference evidence="2 3" key="1">
    <citation type="journal article" date="2015" name="Stand. Genomic Sci.">
        <title>Genomic Encyclopedia of Bacterial and Archaeal Type Strains, Phase III: the genomes of soil and plant-associated and newly described type strains.</title>
        <authorList>
            <person name="Whitman W.B."/>
            <person name="Woyke T."/>
            <person name="Klenk H.P."/>
            <person name="Zhou Y."/>
            <person name="Lilburn T.G."/>
            <person name="Beck B.J."/>
            <person name="De Vos P."/>
            <person name="Vandamme P."/>
            <person name="Eisen J.A."/>
            <person name="Garrity G."/>
            <person name="Hugenholtz P."/>
            <person name="Kyrpides N.C."/>
        </authorList>
    </citation>
    <scope>NUCLEOTIDE SEQUENCE [LARGE SCALE GENOMIC DNA]</scope>
    <source>
        <strain evidence="2 3">ASC-9842</strain>
    </source>
</reference>